<keyword evidence="2" id="KW-1133">Transmembrane helix</keyword>
<name>A0ABS5A0Y8_9MYCO</name>
<comment type="caution">
    <text evidence="3">The sequence shown here is derived from an EMBL/GenBank/DDBJ whole genome shotgun (WGS) entry which is preliminary data.</text>
</comment>
<feature type="transmembrane region" description="Helical" evidence="2">
    <location>
        <begin position="27"/>
        <end position="49"/>
    </location>
</feature>
<accession>A0ABS5A0Y8</accession>
<feature type="region of interest" description="Disordered" evidence="1">
    <location>
        <begin position="1"/>
        <end position="23"/>
    </location>
</feature>
<gene>
    <name evidence="3" type="ORF">JOF57_005332</name>
</gene>
<keyword evidence="2" id="KW-0472">Membrane</keyword>
<dbReference type="RefSeq" id="WP_209922027.1">
    <property type="nucleotide sequence ID" value="NZ_JAGIOP010000002.1"/>
</dbReference>
<evidence type="ECO:0000256" key="1">
    <source>
        <dbReference type="SAM" id="MobiDB-lite"/>
    </source>
</evidence>
<proteinExistence type="predicted"/>
<keyword evidence="4" id="KW-1185">Reference proteome</keyword>
<dbReference type="EMBL" id="JAGIOP010000002">
    <property type="protein sequence ID" value="MBP2455419.1"/>
    <property type="molecule type" value="Genomic_DNA"/>
</dbReference>
<feature type="compositionally biased region" description="Polar residues" evidence="1">
    <location>
        <begin position="1"/>
        <end position="16"/>
    </location>
</feature>
<evidence type="ECO:0000313" key="4">
    <source>
        <dbReference type="Proteomes" id="UP000694460"/>
    </source>
</evidence>
<evidence type="ECO:0000256" key="2">
    <source>
        <dbReference type="SAM" id="Phobius"/>
    </source>
</evidence>
<organism evidence="3 4">
    <name type="scientific">Mycolicibacterium lutetiense</name>
    <dbReference type="NCBI Taxonomy" id="1641992"/>
    <lineage>
        <taxon>Bacteria</taxon>
        <taxon>Bacillati</taxon>
        <taxon>Actinomycetota</taxon>
        <taxon>Actinomycetes</taxon>
        <taxon>Mycobacteriales</taxon>
        <taxon>Mycobacteriaceae</taxon>
        <taxon>Mycolicibacterium</taxon>
    </lineage>
</organism>
<evidence type="ECO:0000313" key="3">
    <source>
        <dbReference type="EMBL" id="MBP2455419.1"/>
    </source>
</evidence>
<sequence length="179" mass="18364">MSELSGQETRARSTSRAPDPESSRTPIVVAIVALVAALAAASVAIWALLDKPEASNEVAAAPPTSEQVSAARTRTCDNFEKVASGVAIQTHTQPEDNPASGQAVAANARLSMLGGGTYLLDNIDPAAPSDLNDAVKEFAGTLQTVAVNALAGIGNDAPDQSGLLQKAQTETERIEGLCK</sequence>
<dbReference type="Proteomes" id="UP000694460">
    <property type="component" value="Unassembled WGS sequence"/>
</dbReference>
<keyword evidence="2" id="KW-0812">Transmembrane</keyword>
<evidence type="ECO:0008006" key="5">
    <source>
        <dbReference type="Google" id="ProtNLM"/>
    </source>
</evidence>
<protein>
    <recommendedName>
        <fullName evidence="5">Alanine and proline rich membrane protein</fullName>
    </recommendedName>
</protein>
<reference evidence="3 4" key="1">
    <citation type="submission" date="2021-03" db="EMBL/GenBank/DDBJ databases">
        <title>Sequencing the genomes of 1000 actinobacteria strains.</title>
        <authorList>
            <person name="Klenk H.-P."/>
        </authorList>
    </citation>
    <scope>NUCLEOTIDE SEQUENCE [LARGE SCALE GENOMIC DNA]</scope>
    <source>
        <strain evidence="3 4">DSM 46713</strain>
    </source>
</reference>